<sequence>MIDDQEPLPVELSTLTAYRSTSGATPTTPAPSLAGLQRAAGIAAVEPDGLVEAHGEYDVVWGVNRIHAPAVHSGAWSGATAVPLRGAGIRVAV</sequence>
<name>A0A5C6M9C4_9PLAN</name>
<evidence type="ECO:0000313" key="2">
    <source>
        <dbReference type="Proteomes" id="UP000321083"/>
    </source>
</evidence>
<protein>
    <submittedName>
        <fullName evidence="1">Uncharacterized protein</fullName>
    </submittedName>
</protein>
<reference evidence="1 2" key="1">
    <citation type="submission" date="2019-08" db="EMBL/GenBank/DDBJ databases">
        <title>100 year-old enigma solved: identification of Planctomyces bekefii, the type genus and species of the phylum Planctomycetes.</title>
        <authorList>
            <person name="Svetlana D.N."/>
            <person name="Overmann J."/>
        </authorList>
    </citation>
    <scope>NUCLEOTIDE SEQUENCE [LARGE SCALE GENOMIC DNA]</scope>
    <source>
        <strain evidence="1">Phe10_nw2017</strain>
    </source>
</reference>
<dbReference type="AlphaFoldDB" id="A0A5C6M9C4"/>
<feature type="non-terminal residue" evidence="1">
    <location>
        <position position="93"/>
    </location>
</feature>
<dbReference type="Proteomes" id="UP000321083">
    <property type="component" value="Unassembled WGS sequence"/>
</dbReference>
<reference evidence="1 2" key="2">
    <citation type="submission" date="2019-08" db="EMBL/GenBank/DDBJ databases">
        <authorList>
            <person name="Henke P."/>
        </authorList>
    </citation>
    <scope>NUCLEOTIDE SEQUENCE [LARGE SCALE GENOMIC DNA]</scope>
    <source>
        <strain evidence="1">Phe10_nw2017</strain>
    </source>
</reference>
<organism evidence="1 2">
    <name type="scientific">Planctomyces bekefii</name>
    <dbReference type="NCBI Taxonomy" id="1653850"/>
    <lineage>
        <taxon>Bacteria</taxon>
        <taxon>Pseudomonadati</taxon>
        <taxon>Planctomycetota</taxon>
        <taxon>Planctomycetia</taxon>
        <taxon>Planctomycetales</taxon>
        <taxon>Planctomycetaceae</taxon>
        <taxon>Planctomyces</taxon>
    </lineage>
</organism>
<comment type="caution">
    <text evidence="1">The sequence shown here is derived from an EMBL/GenBank/DDBJ whole genome shotgun (WGS) entry which is preliminary data.</text>
</comment>
<proteinExistence type="predicted"/>
<gene>
    <name evidence="1" type="ORF">E3A20_06040</name>
</gene>
<keyword evidence="2" id="KW-1185">Reference proteome</keyword>
<evidence type="ECO:0000313" key="1">
    <source>
        <dbReference type="EMBL" id="TWW10809.1"/>
    </source>
</evidence>
<accession>A0A5C6M9C4</accession>
<dbReference type="EMBL" id="SRHE01000078">
    <property type="protein sequence ID" value="TWW10809.1"/>
    <property type="molecule type" value="Genomic_DNA"/>
</dbReference>